<dbReference type="PROSITE" id="PS50011">
    <property type="entry name" value="PROTEIN_KINASE_DOM"/>
    <property type="match status" value="1"/>
</dbReference>
<dbReference type="InterPro" id="IPR052059">
    <property type="entry name" value="CR_Ser/Thr_kinase"/>
</dbReference>
<organism evidence="11 12">
    <name type="scientific">Hibiscus syriacus</name>
    <name type="common">Rose of Sharon</name>
    <dbReference type="NCBI Taxonomy" id="106335"/>
    <lineage>
        <taxon>Eukaryota</taxon>
        <taxon>Viridiplantae</taxon>
        <taxon>Streptophyta</taxon>
        <taxon>Embryophyta</taxon>
        <taxon>Tracheophyta</taxon>
        <taxon>Spermatophyta</taxon>
        <taxon>Magnoliopsida</taxon>
        <taxon>eudicotyledons</taxon>
        <taxon>Gunneridae</taxon>
        <taxon>Pentapetalae</taxon>
        <taxon>rosids</taxon>
        <taxon>malvids</taxon>
        <taxon>Malvales</taxon>
        <taxon>Malvaceae</taxon>
        <taxon>Malvoideae</taxon>
        <taxon>Hibiscus</taxon>
    </lineage>
</organism>
<evidence type="ECO:0008006" key="13">
    <source>
        <dbReference type="Google" id="ProtNLM"/>
    </source>
</evidence>
<feature type="domain" description="Protein kinase" evidence="9">
    <location>
        <begin position="97"/>
        <end position="412"/>
    </location>
</feature>
<keyword evidence="1" id="KW-0723">Serine/threonine-protein kinase</keyword>
<dbReference type="CDD" id="cd23509">
    <property type="entry name" value="Gnk2-like"/>
    <property type="match status" value="1"/>
</dbReference>
<dbReference type="InterPro" id="IPR000719">
    <property type="entry name" value="Prot_kinase_dom"/>
</dbReference>
<accession>A0A6A3C582</accession>
<keyword evidence="5" id="KW-0547">Nucleotide-binding</keyword>
<sequence length="412" mass="47054">MNNFAHEVDKLMESLSPVVSSRKWGTVLKKYQQFNIFRFAQCYEDVTPLNCERCFNSSGEQLKWCIPAMSGWIHLDQCFYRFDHYQFYDKGVNLNYDYVECGLPTGDFNDTYMRQDFQSKLDHVIAEVKEAVMGKGSNFCKKFLTDAEIQLRKCDPGAEGKALYTACYMRGNRPRGGPGHRKQYESKFQWIDQFFNEVTLISGIQHENLVRLLGCSIEGTESLLVYEYMPNLSLDKILFAKNNTKILNWTQRLTIICGLAEASNILIDENLFPKIVDFGLARCVASDKSHVSTTIAGTLGYISPEYLVREQLTEKVDVYAFGVLVLEISTGRKTNIFSEGSSSILYRVWKQYKAALDEPNTCSELYGNTFENLCFPYNKERGEARDKYICSGGCLGVAIDIEPKQVPEQSKN</sequence>
<evidence type="ECO:0000313" key="12">
    <source>
        <dbReference type="Proteomes" id="UP000436088"/>
    </source>
</evidence>
<dbReference type="Gene3D" id="1.10.510.10">
    <property type="entry name" value="Transferase(Phosphotransferase) domain 1"/>
    <property type="match status" value="1"/>
</dbReference>
<dbReference type="InterPro" id="IPR001245">
    <property type="entry name" value="Ser-Thr/Tyr_kinase_cat_dom"/>
</dbReference>
<dbReference type="EMBL" id="VEPZ02000491">
    <property type="protein sequence ID" value="KAE8723964.1"/>
    <property type="molecule type" value="Genomic_DNA"/>
</dbReference>
<proteinExistence type="predicted"/>
<dbReference type="GO" id="GO:0004674">
    <property type="term" value="F:protein serine/threonine kinase activity"/>
    <property type="evidence" value="ECO:0007669"/>
    <property type="project" value="UniProtKB-KW"/>
</dbReference>
<evidence type="ECO:0000256" key="8">
    <source>
        <dbReference type="ARBA" id="ARBA00023170"/>
    </source>
</evidence>
<evidence type="ECO:0000256" key="5">
    <source>
        <dbReference type="ARBA" id="ARBA00022741"/>
    </source>
</evidence>
<keyword evidence="7" id="KW-0067">ATP-binding</keyword>
<feature type="domain" description="Gnk2-homologous" evidence="10">
    <location>
        <begin position="1"/>
        <end position="87"/>
    </location>
</feature>
<keyword evidence="4" id="KW-0677">Repeat</keyword>
<dbReference type="AlphaFoldDB" id="A0A6A3C582"/>
<reference evidence="11" key="1">
    <citation type="submission" date="2019-09" db="EMBL/GenBank/DDBJ databases">
        <title>Draft genome information of white flower Hibiscus syriacus.</title>
        <authorList>
            <person name="Kim Y.-M."/>
        </authorList>
    </citation>
    <scope>NUCLEOTIDE SEQUENCE [LARGE SCALE GENOMIC DNA]</scope>
    <source>
        <strain evidence="11">YM2019G1</strain>
    </source>
</reference>
<dbReference type="PROSITE" id="PS51473">
    <property type="entry name" value="GNK2"/>
    <property type="match status" value="1"/>
</dbReference>
<keyword evidence="8" id="KW-0675">Receptor</keyword>
<dbReference type="Pfam" id="PF01657">
    <property type="entry name" value="Stress-antifung"/>
    <property type="match status" value="1"/>
</dbReference>
<comment type="caution">
    <text evidence="11">The sequence shown here is derived from an EMBL/GenBank/DDBJ whole genome shotgun (WGS) entry which is preliminary data.</text>
</comment>
<dbReference type="GO" id="GO:0005524">
    <property type="term" value="F:ATP binding"/>
    <property type="evidence" value="ECO:0007669"/>
    <property type="project" value="UniProtKB-KW"/>
</dbReference>
<dbReference type="Proteomes" id="UP000436088">
    <property type="component" value="Unassembled WGS sequence"/>
</dbReference>
<evidence type="ECO:0000259" key="9">
    <source>
        <dbReference type="PROSITE" id="PS50011"/>
    </source>
</evidence>
<dbReference type="Gene3D" id="3.30.430.20">
    <property type="entry name" value="Gnk2 domain, C-X8-C-X2-C motif"/>
    <property type="match status" value="1"/>
</dbReference>
<evidence type="ECO:0000256" key="3">
    <source>
        <dbReference type="ARBA" id="ARBA00022729"/>
    </source>
</evidence>
<dbReference type="SUPFAM" id="SSF56112">
    <property type="entry name" value="Protein kinase-like (PK-like)"/>
    <property type="match status" value="1"/>
</dbReference>
<keyword evidence="2" id="KW-0808">Transferase</keyword>
<evidence type="ECO:0000256" key="6">
    <source>
        <dbReference type="ARBA" id="ARBA00022777"/>
    </source>
</evidence>
<dbReference type="InterPro" id="IPR002902">
    <property type="entry name" value="GNK2"/>
</dbReference>
<keyword evidence="6" id="KW-0418">Kinase</keyword>
<name>A0A6A3C582_HIBSY</name>
<evidence type="ECO:0000256" key="2">
    <source>
        <dbReference type="ARBA" id="ARBA00022679"/>
    </source>
</evidence>
<keyword evidence="12" id="KW-1185">Reference proteome</keyword>
<evidence type="ECO:0000259" key="10">
    <source>
        <dbReference type="PROSITE" id="PS51473"/>
    </source>
</evidence>
<evidence type="ECO:0000256" key="4">
    <source>
        <dbReference type="ARBA" id="ARBA00022737"/>
    </source>
</evidence>
<dbReference type="Pfam" id="PF07714">
    <property type="entry name" value="PK_Tyr_Ser-Thr"/>
    <property type="match status" value="1"/>
</dbReference>
<keyword evidence="3" id="KW-0732">Signal</keyword>
<protein>
    <recommendedName>
        <fullName evidence="13">Protein kinase domain-containing protein</fullName>
    </recommendedName>
</protein>
<evidence type="ECO:0000313" key="11">
    <source>
        <dbReference type="EMBL" id="KAE8723964.1"/>
    </source>
</evidence>
<dbReference type="InterPro" id="IPR011009">
    <property type="entry name" value="Kinase-like_dom_sf"/>
</dbReference>
<evidence type="ECO:0000256" key="1">
    <source>
        <dbReference type="ARBA" id="ARBA00022527"/>
    </source>
</evidence>
<gene>
    <name evidence="11" type="ORF">F3Y22_tig00011079pilonHSYRG00079</name>
</gene>
<dbReference type="Gene3D" id="3.30.200.20">
    <property type="entry name" value="Phosphorylase Kinase, domain 1"/>
    <property type="match status" value="1"/>
</dbReference>
<evidence type="ECO:0000256" key="7">
    <source>
        <dbReference type="ARBA" id="ARBA00022840"/>
    </source>
</evidence>
<dbReference type="InterPro" id="IPR038408">
    <property type="entry name" value="GNK2_sf"/>
</dbReference>
<dbReference type="PANTHER" id="PTHR47973">
    <property type="entry name" value="CYSTEINE-RICH RECEPTOR-LIKE PROTEIN KINASE 3"/>
    <property type="match status" value="1"/>
</dbReference>